<accession>A0ABW4JEX7</accession>
<reference evidence="4" key="1">
    <citation type="journal article" date="2019" name="Int. J. Syst. Evol. Microbiol.">
        <title>The Global Catalogue of Microorganisms (GCM) 10K type strain sequencing project: providing services to taxonomists for standard genome sequencing and annotation.</title>
        <authorList>
            <consortium name="The Broad Institute Genomics Platform"/>
            <consortium name="The Broad Institute Genome Sequencing Center for Infectious Disease"/>
            <person name="Wu L."/>
            <person name="Ma J."/>
        </authorList>
    </citation>
    <scope>NUCLEOTIDE SEQUENCE [LARGE SCALE GENOMIC DNA]</scope>
    <source>
        <strain evidence="4">CGMCC 1.12286</strain>
    </source>
</reference>
<dbReference type="Gene3D" id="3.40.50.1390">
    <property type="entry name" value="Resolvase, N-terminal catalytic domain"/>
    <property type="match status" value="1"/>
</dbReference>
<keyword evidence="4" id="KW-1185">Reference proteome</keyword>
<dbReference type="EMBL" id="JBHUCX010000024">
    <property type="protein sequence ID" value="MFD1674954.1"/>
    <property type="molecule type" value="Genomic_DNA"/>
</dbReference>
<dbReference type="SMART" id="SM00857">
    <property type="entry name" value="Resolvase"/>
    <property type="match status" value="1"/>
</dbReference>
<dbReference type="InterPro" id="IPR011109">
    <property type="entry name" value="DNA_bind_recombinase_dom"/>
</dbReference>
<name>A0ABW4JEX7_9BACL</name>
<feature type="domain" description="Recombinase" evidence="2">
    <location>
        <begin position="163"/>
        <end position="296"/>
    </location>
</feature>
<dbReference type="Pfam" id="PF00239">
    <property type="entry name" value="Resolvase"/>
    <property type="match status" value="1"/>
</dbReference>
<organism evidence="3 4">
    <name type="scientific">Alicyclobacillus fodiniaquatilis</name>
    <dbReference type="NCBI Taxonomy" id="1661150"/>
    <lineage>
        <taxon>Bacteria</taxon>
        <taxon>Bacillati</taxon>
        <taxon>Bacillota</taxon>
        <taxon>Bacilli</taxon>
        <taxon>Bacillales</taxon>
        <taxon>Alicyclobacillaceae</taxon>
        <taxon>Alicyclobacillus</taxon>
    </lineage>
</organism>
<dbReference type="PANTHER" id="PTHR30461:SF23">
    <property type="entry name" value="DNA RECOMBINASE-RELATED"/>
    <property type="match status" value="1"/>
</dbReference>
<feature type="domain" description="Resolvase/invertase-type recombinase catalytic" evidence="1">
    <location>
        <begin position="2"/>
        <end position="155"/>
    </location>
</feature>
<protein>
    <submittedName>
        <fullName evidence="3">Recombinase family protein</fullName>
    </submittedName>
</protein>
<dbReference type="PANTHER" id="PTHR30461">
    <property type="entry name" value="DNA-INVERTASE FROM LAMBDOID PROPHAGE"/>
    <property type="match status" value="1"/>
</dbReference>
<evidence type="ECO:0000313" key="4">
    <source>
        <dbReference type="Proteomes" id="UP001597079"/>
    </source>
</evidence>
<dbReference type="Gene3D" id="3.90.1750.20">
    <property type="entry name" value="Putative Large Serine Recombinase, Chain B, Domain 2"/>
    <property type="match status" value="1"/>
</dbReference>
<dbReference type="CDD" id="cd00338">
    <property type="entry name" value="Ser_Recombinase"/>
    <property type="match status" value="1"/>
</dbReference>
<dbReference type="Proteomes" id="UP001597079">
    <property type="component" value="Unassembled WGS sequence"/>
</dbReference>
<dbReference type="InterPro" id="IPR036162">
    <property type="entry name" value="Resolvase-like_N_sf"/>
</dbReference>
<dbReference type="Pfam" id="PF13408">
    <property type="entry name" value="Zn_ribbon_recom"/>
    <property type="match status" value="1"/>
</dbReference>
<evidence type="ECO:0000259" key="1">
    <source>
        <dbReference type="PROSITE" id="PS51736"/>
    </source>
</evidence>
<dbReference type="PROSITE" id="PS51736">
    <property type="entry name" value="RECOMBINASES_3"/>
    <property type="match status" value="1"/>
</dbReference>
<dbReference type="InterPro" id="IPR050639">
    <property type="entry name" value="SSR_resolvase"/>
</dbReference>
<dbReference type="SUPFAM" id="SSF53041">
    <property type="entry name" value="Resolvase-like"/>
    <property type="match status" value="1"/>
</dbReference>
<dbReference type="PROSITE" id="PS51737">
    <property type="entry name" value="RECOMBINASE_DNA_BIND"/>
    <property type="match status" value="1"/>
</dbReference>
<dbReference type="Pfam" id="PF07508">
    <property type="entry name" value="Recombinase"/>
    <property type="match status" value="1"/>
</dbReference>
<evidence type="ECO:0000259" key="2">
    <source>
        <dbReference type="PROSITE" id="PS51737"/>
    </source>
</evidence>
<dbReference type="InterPro" id="IPR025827">
    <property type="entry name" value="Zn_ribbon_recom_dom"/>
</dbReference>
<dbReference type="RefSeq" id="WP_377942825.1">
    <property type="nucleotide sequence ID" value="NZ_JBHUCX010000024.1"/>
</dbReference>
<proteinExistence type="predicted"/>
<dbReference type="InterPro" id="IPR038109">
    <property type="entry name" value="DNA_bind_recomb_sf"/>
</dbReference>
<evidence type="ECO:0000313" key="3">
    <source>
        <dbReference type="EMBL" id="MFD1674954.1"/>
    </source>
</evidence>
<sequence length="526" mass="59397">MRAAIYVRVSTDHAEQKLSPENQIATCQEYAADLGLEVIDPTLIYNDAGISGTEMLNRPEVQRLVADARLGRFDAVLFTAISRFARDLSDALALKKRLETVYGIRIISVEEGYDTAIEGRNSEMVFTVHAMLAAHKSEEMSKAIRRGLRQSAKKGRHIGNVTPYGYLKGPDKHLIPNPETQGIVSDIYDMYLSGLGSRSIATKLNQRGIPAARGGTWQNSTINAILRNPVYKGSIVASKWRNDVDITLSRIMDRKIKRWQTRDEDDWVMVDDAHPPIIDKERWEAVQAMLSTKERHKAMKRTTGNMLAGLMRCAECGGAMCVRSGKANRNGQPYKYVACLAVGRVSKDACCNHRKHKYYEILQAVIDPLRRMAMSPELQAEMAERFVGRVEGADWDSREQEVSKALEKNKKRQLKLVQMMTDDDDSLDSEVLAQHYADLRAEQERLTMQLSEVAAAREQQAELVNRTKEIAEIVSIFDHLDEYEPIMVRTALSTLIGGIKFYADGRVQVEYTWNPDSYTPVSDYLT</sequence>
<gene>
    <name evidence="3" type="ORF">ACFSB2_09625</name>
</gene>
<comment type="caution">
    <text evidence="3">The sequence shown here is derived from an EMBL/GenBank/DDBJ whole genome shotgun (WGS) entry which is preliminary data.</text>
</comment>
<dbReference type="InterPro" id="IPR006119">
    <property type="entry name" value="Resolv_N"/>
</dbReference>